<dbReference type="AlphaFoldDB" id="A0A1N7H9S6"/>
<evidence type="ECO:0000259" key="1">
    <source>
        <dbReference type="Pfam" id="PF24349"/>
    </source>
</evidence>
<accession>A0A1N7H9S6</accession>
<reference evidence="3" key="1">
    <citation type="submission" date="2017-01" db="EMBL/GenBank/DDBJ databases">
        <authorList>
            <person name="Varghese N."/>
            <person name="Submissions S."/>
        </authorList>
    </citation>
    <scope>NUCLEOTIDE SEQUENCE [LARGE SCALE GENOMIC DNA]</scope>
    <source>
        <strain evidence="3">type strain: HArc-</strain>
    </source>
</reference>
<dbReference type="STRING" id="308853.SAMN05421752_13713"/>
<organism evidence="2 3">
    <name type="scientific">Natronorubrum thiooxidans</name>
    <dbReference type="NCBI Taxonomy" id="308853"/>
    <lineage>
        <taxon>Archaea</taxon>
        <taxon>Methanobacteriati</taxon>
        <taxon>Methanobacteriota</taxon>
        <taxon>Stenosarchaea group</taxon>
        <taxon>Halobacteria</taxon>
        <taxon>Halobacteriales</taxon>
        <taxon>Natrialbaceae</taxon>
        <taxon>Natronorubrum</taxon>
    </lineage>
</organism>
<evidence type="ECO:0000313" key="2">
    <source>
        <dbReference type="EMBL" id="SIS21572.1"/>
    </source>
</evidence>
<dbReference type="InterPro" id="IPR055931">
    <property type="entry name" value="DUF7509"/>
</dbReference>
<feature type="domain" description="DUF7509" evidence="1">
    <location>
        <begin position="34"/>
        <end position="232"/>
    </location>
</feature>
<proteinExistence type="predicted"/>
<evidence type="ECO:0000313" key="3">
    <source>
        <dbReference type="Proteomes" id="UP000185936"/>
    </source>
</evidence>
<sequence>MLLVIVKPRTLGNYLFYMRVRGKVYIYMTVQITRGLIADRLGDVKYDRFLFYLMGPYKSFNLNYVLDEEERRRIDADDLPGPLRRLFQNKDEIDEAQALLRRVQGELRTDPGVNAFLALDVNVNTDDVDAVTQSIEYARCSNATAFVVPSLGHNFGVGEEAGSVLETLADTHGDRLFFVHENDVTSAMIRSAKVRWDLRIQTYETEADLVDTLRRFAAGIMQRERRGDLDRLN</sequence>
<dbReference type="Pfam" id="PF24349">
    <property type="entry name" value="DUF7509"/>
    <property type="match status" value="1"/>
</dbReference>
<keyword evidence="3" id="KW-1185">Reference proteome</keyword>
<gene>
    <name evidence="2" type="ORF">SAMN05421752_13713</name>
</gene>
<name>A0A1N7H9S6_9EURY</name>
<dbReference type="Proteomes" id="UP000185936">
    <property type="component" value="Unassembled WGS sequence"/>
</dbReference>
<dbReference type="EMBL" id="FTNR01000037">
    <property type="protein sequence ID" value="SIS21572.1"/>
    <property type="molecule type" value="Genomic_DNA"/>
</dbReference>
<protein>
    <recommendedName>
        <fullName evidence="1">DUF7509 domain-containing protein</fullName>
    </recommendedName>
</protein>